<comment type="caution">
    <text evidence="8">The sequence shown here is derived from an EMBL/GenBank/DDBJ whole genome shotgun (WGS) entry which is preliminary data.</text>
</comment>
<dbReference type="InterPro" id="IPR052337">
    <property type="entry name" value="SAT4-like"/>
</dbReference>
<evidence type="ECO:0000256" key="1">
    <source>
        <dbReference type="ARBA" id="ARBA00004141"/>
    </source>
</evidence>
<feature type="transmembrane region" description="Helical" evidence="6">
    <location>
        <begin position="184"/>
        <end position="205"/>
    </location>
</feature>
<dbReference type="Pfam" id="PF20684">
    <property type="entry name" value="Fung_rhodopsin"/>
    <property type="match status" value="1"/>
</dbReference>
<proteinExistence type="inferred from homology"/>
<feature type="transmembrane region" description="Helical" evidence="6">
    <location>
        <begin position="132"/>
        <end position="152"/>
    </location>
</feature>
<dbReference type="RefSeq" id="XP_038732077.1">
    <property type="nucleotide sequence ID" value="XM_038877145.1"/>
</dbReference>
<keyword evidence="4 6" id="KW-0472">Membrane</keyword>
<dbReference type="AlphaFoldDB" id="A0A9P5II24"/>
<evidence type="ECO:0000256" key="5">
    <source>
        <dbReference type="ARBA" id="ARBA00038359"/>
    </source>
</evidence>
<evidence type="ECO:0000256" key="4">
    <source>
        <dbReference type="ARBA" id="ARBA00023136"/>
    </source>
</evidence>
<dbReference type="EMBL" id="RCSW01000012">
    <property type="protein sequence ID" value="KAF7941795.1"/>
    <property type="molecule type" value="Genomic_DNA"/>
</dbReference>
<dbReference type="PANTHER" id="PTHR33048:SF47">
    <property type="entry name" value="INTEGRAL MEMBRANE PROTEIN-RELATED"/>
    <property type="match status" value="1"/>
</dbReference>
<comment type="similarity">
    <text evidence="5">Belongs to the SAT4 family.</text>
</comment>
<evidence type="ECO:0000256" key="6">
    <source>
        <dbReference type="SAM" id="Phobius"/>
    </source>
</evidence>
<dbReference type="GO" id="GO:0016020">
    <property type="term" value="C:membrane"/>
    <property type="evidence" value="ECO:0007669"/>
    <property type="project" value="UniProtKB-SubCell"/>
</dbReference>
<dbReference type="GeneID" id="62150221"/>
<dbReference type="InterPro" id="IPR049326">
    <property type="entry name" value="Rhodopsin_dom_fungi"/>
</dbReference>
<feature type="transmembrane region" description="Helical" evidence="6">
    <location>
        <begin position="217"/>
        <end position="236"/>
    </location>
</feature>
<protein>
    <recommendedName>
        <fullName evidence="7">Rhodopsin domain-containing protein</fullName>
    </recommendedName>
</protein>
<reference evidence="8 9" key="1">
    <citation type="journal article" date="2020" name="Genome Biol. Evol.">
        <title>Comparative genomics of Sclerotiniaceae.</title>
        <authorList>
            <person name="Valero Jimenez C.A."/>
            <person name="Steentjes M."/>
            <person name="Scholten O.E."/>
            <person name="Van Kan J.A.L."/>
        </authorList>
    </citation>
    <scope>NUCLEOTIDE SEQUENCE [LARGE SCALE GENOMIC DNA]</scope>
    <source>
        <strain evidence="8 9">MUCL 94</strain>
    </source>
</reference>
<evidence type="ECO:0000313" key="9">
    <source>
        <dbReference type="Proteomes" id="UP000710849"/>
    </source>
</evidence>
<gene>
    <name evidence="8" type="ORF">EAE97_006632</name>
</gene>
<comment type="subcellular location">
    <subcellularLocation>
        <location evidence="1">Membrane</location>
        <topology evidence="1">Multi-pass membrane protein</topology>
    </subcellularLocation>
</comment>
<evidence type="ECO:0000259" key="7">
    <source>
        <dbReference type="Pfam" id="PF20684"/>
    </source>
</evidence>
<evidence type="ECO:0000313" key="8">
    <source>
        <dbReference type="EMBL" id="KAF7941795.1"/>
    </source>
</evidence>
<evidence type="ECO:0000256" key="3">
    <source>
        <dbReference type="ARBA" id="ARBA00022989"/>
    </source>
</evidence>
<keyword evidence="3 6" id="KW-1133">Transmembrane helix</keyword>
<organism evidence="8 9">
    <name type="scientific">Botrytis byssoidea</name>
    <dbReference type="NCBI Taxonomy" id="139641"/>
    <lineage>
        <taxon>Eukaryota</taxon>
        <taxon>Fungi</taxon>
        <taxon>Dikarya</taxon>
        <taxon>Ascomycota</taxon>
        <taxon>Pezizomycotina</taxon>
        <taxon>Leotiomycetes</taxon>
        <taxon>Helotiales</taxon>
        <taxon>Sclerotiniaceae</taxon>
        <taxon>Botrytis</taxon>
    </lineage>
</organism>
<accession>A0A9P5II24</accession>
<name>A0A9P5II24_9HELO</name>
<feature type="domain" description="Rhodopsin" evidence="7">
    <location>
        <begin position="37"/>
        <end position="249"/>
    </location>
</feature>
<feature type="transmembrane region" description="Helical" evidence="6">
    <location>
        <begin position="20"/>
        <end position="41"/>
    </location>
</feature>
<sequence length="250" mass="27789">MISSSSTPLDASKADRAPLLLISTWVWTAFAIVFVALRFFCRMRLIRSTWWDDWLILAAVASTTAMSIVWTIYAKNSGCRHASTLAMEQLITTTRLNWISQPLCISGLTTCKISVACLILRLQYPTPWRTKLLVSLLSVMVTMNSIAVILMFTQCTPVRMLWNPASEPNGHCIKSNVVSIMSQSASSCMAFIDLVLAVVPVHMIWKLQMNKRKKVAICVLLSTGVSAFGFAVIKIVELKNDANHSDITCK</sequence>
<keyword evidence="9" id="KW-1185">Reference proteome</keyword>
<feature type="transmembrane region" description="Helical" evidence="6">
    <location>
        <begin position="53"/>
        <end position="73"/>
    </location>
</feature>
<evidence type="ECO:0000256" key="2">
    <source>
        <dbReference type="ARBA" id="ARBA00022692"/>
    </source>
</evidence>
<dbReference type="Proteomes" id="UP000710849">
    <property type="component" value="Unassembled WGS sequence"/>
</dbReference>
<dbReference type="PANTHER" id="PTHR33048">
    <property type="entry name" value="PTH11-LIKE INTEGRAL MEMBRANE PROTEIN (AFU_ORTHOLOGUE AFUA_5G11245)"/>
    <property type="match status" value="1"/>
</dbReference>
<feature type="transmembrane region" description="Helical" evidence="6">
    <location>
        <begin position="98"/>
        <end position="120"/>
    </location>
</feature>
<keyword evidence="2 6" id="KW-0812">Transmembrane</keyword>